<dbReference type="RefSeq" id="WP_075763678.1">
    <property type="nucleotide sequence ID" value="NZ_CP016076.1"/>
</dbReference>
<evidence type="ECO:0000313" key="2">
    <source>
        <dbReference type="EMBL" id="APU12170.1"/>
    </source>
</evidence>
<dbReference type="KEGG" id="acad:UA74_00350"/>
<keyword evidence="1" id="KW-0732">Signal</keyword>
<dbReference type="Proteomes" id="UP000185511">
    <property type="component" value="Chromosome"/>
</dbReference>
<accession>A0AAC9PPL5</accession>
<name>A0AAC9PPL5_9PSEU</name>
<sequence>MSTWMWWRVAILAAGCLTAASCAEFGPAEPDSEQRSSAELISSLPVDSAMESISASASVPVARRPAVEVRPTGPDLVCETVRAPDDTDFAVTALADEDGRSVDCAEARLIADEYHRSGAHGVGQRAMIDGWTCAADSTAAATQGVLCGQDDDVNLTIVTTRILHRVQPAAEDVQCGGLPVLDGELRQLVTKAGLPSEVNGTAPANQVGCVAAREVITRFDDGGQATDWTCVDLDPDDHPSRVTASCESEIGEFFVVLEGTA</sequence>
<feature type="chain" id="PRO_5041921669" evidence="1">
    <location>
        <begin position="20"/>
        <end position="261"/>
    </location>
</feature>
<dbReference type="EMBL" id="CP016076">
    <property type="protein sequence ID" value="APU12170.1"/>
    <property type="molecule type" value="Genomic_DNA"/>
</dbReference>
<proteinExistence type="predicted"/>
<dbReference type="AlphaFoldDB" id="A0AAC9PPL5"/>
<reference evidence="3" key="1">
    <citation type="submission" date="2016-06" db="EMBL/GenBank/DDBJ databases">
        <title>Complete genome sequence of Actinoalloteichus fjordicus DSM 46855 (=ADI127-17), type strain of the new species Actinoalloteichus fjordicus.</title>
        <authorList>
            <person name="Ruckert C."/>
            <person name="Nouioui I."/>
            <person name="Willmese J."/>
            <person name="van Wezel G."/>
            <person name="Klenk H.-P."/>
            <person name="Kalinowski J."/>
            <person name="Zotchev S.B."/>
        </authorList>
    </citation>
    <scope>NUCLEOTIDE SEQUENCE [LARGE SCALE GENOMIC DNA]</scope>
    <source>
        <strain evidence="3">ADI127-7</strain>
    </source>
</reference>
<keyword evidence="3" id="KW-1185">Reference proteome</keyword>
<evidence type="ECO:0000313" key="3">
    <source>
        <dbReference type="Proteomes" id="UP000185511"/>
    </source>
</evidence>
<protein>
    <submittedName>
        <fullName evidence="2">Uncharacterized protein</fullName>
    </submittedName>
</protein>
<gene>
    <name evidence="2" type="ORF">UA74_00350</name>
</gene>
<evidence type="ECO:0000256" key="1">
    <source>
        <dbReference type="SAM" id="SignalP"/>
    </source>
</evidence>
<organism evidence="2 3">
    <name type="scientific">Actinoalloteichus fjordicus</name>
    <dbReference type="NCBI Taxonomy" id="1612552"/>
    <lineage>
        <taxon>Bacteria</taxon>
        <taxon>Bacillati</taxon>
        <taxon>Actinomycetota</taxon>
        <taxon>Actinomycetes</taxon>
        <taxon>Pseudonocardiales</taxon>
        <taxon>Pseudonocardiaceae</taxon>
        <taxon>Actinoalloteichus</taxon>
    </lineage>
</organism>
<feature type="signal peptide" evidence="1">
    <location>
        <begin position="1"/>
        <end position="19"/>
    </location>
</feature>